<dbReference type="CDD" id="cd00303">
    <property type="entry name" value="retropepsin_like"/>
    <property type="match status" value="1"/>
</dbReference>
<dbReference type="Pfam" id="PF13650">
    <property type="entry name" value="Asp_protease_2"/>
    <property type="match status" value="1"/>
</dbReference>
<proteinExistence type="predicted"/>
<dbReference type="InterPro" id="IPR050951">
    <property type="entry name" value="Retrovirus_Pol_polyprotein"/>
</dbReference>
<reference evidence="8" key="2">
    <citation type="submission" date="2022-01" db="EMBL/GenBank/DDBJ databases">
        <authorList>
            <person name="Yamashiro T."/>
            <person name="Shiraishi A."/>
            <person name="Satake H."/>
            <person name="Nakayama K."/>
        </authorList>
    </citation>
    <scope>NUCLEOTIDE SEQUENCE</scope>
</reference>
<dbReference type="Gene3D" id="3.30.70.270">
    <property type="match status" value="2"/>
</dbReference>
<evidence type="ECO:0000259" key="6">
    <source>
        <dbReference type="Pfam" id="PF00078"/>
    </source>
</evidence>
<sequence length="806" mass="93118">MEEACKIIMNERCFAVLLNKFPSKEKDPWSFTIPCDIGQLHINNALVDIGASISLMPYTMYKKLSLGEPNATRMSFELADRSIQYRRGIIENILIKVDKFVLLIDFVILDMPEDTRVPIILGRPFLATARAMIDVFNKKITLRVGDDEVIFDVDQSIKRPTTKDDECYGIDDLDETINKEAQELLANEDPDSFLSWGLEKSIDQSDLESVNLPVAMKRMTSANEIDEKKPKLKNLPQHLEYAYLHGDKSFPIIISSELSEKEKISLLQVLERRKGAIGWKMSDIKGISPSYCTHKILMEDDYKPVIQPQRRLNPKVQDVIKNKIVKLLDSGLIYPISNCSWVSPIHVVPKKGKMTIVLNDNNQLIPSRTVTGWRVCIDYRKLNDATRKDHFPLPFIDQMLERLCGNEYYCFLDEFSGFFQIPITPEDQEKTTFTCLYGTFAYRRMPFGLCNAPATFQRCMTTIFHDMVEDFMEVFMDDFSIFGNSFDCCLANLDRMLARWHKISRAGIEVDRAKIDVIAKLPYPTNVKGVRNFLGHAGFYRRFIKDFSMISKPMTQLLMKDAKFDFSDDCKKAFNILKEKLTTTPIIISPDWNEPFELMCDASDFAVGAVLGKRIDEKFKPIYYASKTLNNAQENYTTTKKELLAVVFSFDKFRQYLILSKTVVYTDHSALKKVYESGFYWPSIFKDAKDYVMKCDACQISGNISSRSEMPQNNIQLNELAELRDDAYENTRIYKERTNKWHDSRLRGDKDFKVGDKVLLYYSRLRMYPRKLKSKWSGLNIVKTVYPHGAVEITHRDGFSFKVNGQ</sequence>
<dbReference type="InterPro" id="IPR043502">
    <property type="entry name" value="DNA/RNA_pol_sf"/>
</dbReference>
<evidence type="ECO:0000256" key="1">
    <source>
        <dbReference type="ARBA" id="ARBA00022679"/>
    </source>
</evidence>
<keyword evidence="2" id="KW-0548">Nucleotidyltransferase</keyword>
<dbReference type="InterPro" id="IPR021109">
    <property type="entry name" value="Peptidase_aspartic_dom_sf"/>
</dbReference>
<evidence type="ECO:0000259" key="7">
    <source>
        <dbReference type="Pfam" id="PF17919"/>
    </source>
</evidence>
<evidence type="ECO:0000313" key="9">
    <source>
        <dbReference type="Proteomes" id="UP001151760"/>
    </source>
</evidence>
<keyword evidence="9" id="KW-1185">Reference proteome</keyword>
<keyword evidence="3" id="KW-0540">Nuclease</keyword>
<organism evidence="8 9">
    <name type="scientific">Tanacetum coccineum</name>
    <dbReference type="NCBI Taxonomy" id="301880"/>
    <lineage>
        <taxon>Eukaryota</taxon>
        <taxon>Viridiplantae</taxon>
        <taxon>Streptophyta</taxon>
        <taxon>Embryophyta</taxon>
        <taxon>Tracheophyta</taxon>
        <taxon>Spermatophyta</taxon>
        <taxon>Magnoliopsida</taxon>
        <taxon>eudicotyledons</taxon>
        <taxon>Gunneridae</taxon>
        <taxon>Pentapetalae</taxon>
        <taxon>asterids</taxon>
        <taxon>campanulids</taxon>
        <taxon>Asterales</taxon>
        <taxon>Asteraceae</taxon>
        <taxon>Asteroideae</taxon>
        <taxon>Anthemideae</taxon>
        <taxon>Anthemidinae</taxon>
        <taxon>Tanacetum</taxon>
    </lineage>
</organism>
<keyword evidence="4" id="KW-0378">Hydrolase</keyword>
<dbReference type="Pfam" id="PF00078">
    <property type="entry name" value="RVT_1"/>
    <property type="match status" value="1"/>
</dbReference>
<gene>
    <name evidence="8" type="ORF">Tco_0843532</name>
</gene>
<name>A0ABQ5B2W6_9ASTR</name>
<keyword evidence="5" id="KW-0511">Multifunctional enzyme</keyword>
<dbReference type="Proteomes" id="UP001151760">
    <property type="component" value="Unassembled WGS sequence"/>
</dbReference>
<evidence type="ECO:0000256" key="5">
    <source>
        <dbReference type="ARBA" id="ARBA00023268"/>
    </source>
</evidence>
<comment type="caution">
    <text evidence="8">The sequence shown here is derived from an EMBL/GenBank/DDBJ whole genome shotgun (WGS) entry which is preliminary data.</text>
</comment>
<protein>
    <submittedName>
        <fullName evidence="8">Nucleotidyltransferase, ribonuclease H</fullName>
    </submittedName>
</protein>
<dbReference type="PANTHER" id="PTHR37984:SF5">
    <property type="entry name" value="PROTEIN NYNRIN-LIKE"/>
    <property type="match status" value="1"/>
</dbReference>
<dbReference type="SUPFAM" id="SSF56672">
    <property type="entry name" value="DNA/RNA polymerases"/>
    <property type="match status" value="1"/>
</dbReference>
<dbReference type="InterPro" id="IPR043128">
    <property type="entry name" value="Rev_trsase/Diguanyl_cyclase"/>
</dbReference>
<dbReference type="InterPro" id="IPR041577">
    <property type="entry name" value="RT_RNaseH_2"/>
</dbReference>
<accession>A0ABQ5B2W6</accession>
<reference evidence="8" key="1">
    <citation type="journal article" date="2022" name="Int. J. Mol. Sci.">
        <title>Draft Genome of Tanacetum Coccineum: Genomic Comparison of Closely Related Tanacetum-Family Plants.</title>
        <authorList>
            <person name="Yamashiro T."/>
            <person name="Shiraishi A."/>
            <person name="Nakayama K."/>
            <person name="Satake H."/>
        </authorList>
    </citation>
    <scope>NUCLEOTIDE SEQUENCE</scope>
</reference>
<dbReference type="EMBL" id="BQNB010012879">
    <property type="protein sequence ID" value="GJT09070.1"/>
    <property type="molecule type" value="Genomic_DNA"/>
</dbReference>
<feature type="domain" description="Reverse transcriptase/retrotransposon-derived protein RNase H-like" evidence="7">
    <location>
        <begin position="567"/>
        <end position="663"/>
    </location>
</feature>
<dbReference type="Gene3D" id="1.10.340.70">
    <property type="match status" value="1"/>
</dbReference>
<dbReference type="SUPFAM" id="SSF50630">
    <property type="entry name" value="Acid proteases"/>
    <property type="match status" value="1"/>
</dbReference>
<keyword evidence="4" id="KW-0255">Endonuclease</keyword>
<dbReference type="InterPro" id="IPR000477">
    <property type="entry name" value="RT_dom"/>
</dbReference>
<evidence type="ECO:0000256" key="3">
    <source>
        <dbReference type="ARBA" id="ARBA00022722"/>
    </source>
</evidence>
<dbReference type="Gene3D" id="2.40.70.10">
    <property type="entry name" value="Acid Proteases"/>
    <property type="match status" value="1"/>
</dbReference>
<evidence type="ECO:0000313" key="8">
    <source>
        <dbReference type="EMBL" id="GJT09070.1"/>
    </source>
</evidence>
<dbReference type="CDD" id="cd09274">
    <property type="entry name" value="RNase_HI_RT_Ty3"/>
    <property type="match status" value="1"/>
</dbReference>
<evidence type="ECO:0000256" key="4">
    <source>
        <dbReference type="ARBA" id="ARBA00022759"/>
    </source>
</evidence>
<evidence type="ECO:0000256" key="2">
    <source>
        <dbReference type="ARBA" id="ARBA00022695"/>
    </source>
</evidence>
<feature type="domain" description="Reverse transcriptase" evidence="6">
    <location>
        <begin position="370"/>
        <end position="519"/>
    </location>
</feature>
<dbReference type="Pfam" id="PF17919">
    <property type="entry name" value="RT_RNaseH_2"/>
    <property type="match status" value="1"/>
</dbReference>
<dbReference type="CDD" id="cd01647">
    <property type="entry name" value="RT_LTR"/>
    <property type="match status" value="1"/>
</dbReference>
<dbReference type="PANTHER" id="PTHR37984">
    <property type="entry name" value="PROTEIN CBG26694"/>
    <property type="match status" value="1"/>
</dbReference>
<dbReference type="Gene3D" id="3.10.10.10">
    <property type="entry name" value="HIV Type 1 Reverse Transcriptase, subunit A, domain 1"/>
    <property type="match status" value="1"/>
</dbReference>
<keyword evidence="1" id="KW-0808">Transferase</keyword>